<feature type="transmembrane region" description="Helical" evidence="6">
    <location>
        <begin position="92"/>
        <end position="111"/>
    </location>
</feature>
<protein>
    <submittedName>
        <fullName evidence="8">DMT family transporter</fullName>
    </submittedName>
</protein>
<evidence type="ECO:0000313" key="9">
    <source>
        <dbReference type="Proteomes" id="UP001148313"/>
    </source>
</evidence>
<keyword evidence="9" id="KW-1185">Reference proteome</keyword>
<feature type="transmembrane region" description="Helical" evidence="6">
    <location>
        <begin position="184"/>
        <end position="204"/>
    </location>
</feature>
<evidence type="ECO:0000256" key="1">
    <source>
        <dbReference type="ARBA" id="ARBA00004141"/>
    </source>
</evidence>
<dbReference type="Pfam" id="PF00892">
    <property type="entry name" value="EamA"/>
    <property type="match status" value="2"/>
</dbReference>
<comment type="caution">
    <text evidence="8">The sequence shown here is derived from an EMBL/GenBank/DDBJ whole genome shotgun (WGS) entry which is preliminary data.</text>
</comment>
<dbReference type="InterPro" id="IPR000620">
    <property type="entry name" value="EamA_dom"/>
</dbReference>
<evidence type="ECO:0000313" key="8">
    <source>
        <dbReference type="EMBL" id="MDA4846122.1"/>
    </source>
</evidence>
<sequence length="295" mass="31926">MTLDRLAPALFVLLWSTGWIVARYAAPHTEPLAFLSVRYACAAAVLLLLCLAVRATWPKGRAGWWHAVFSGVLLHGVYLGGVWWAIDVGVPTALSGLIAALQPLLTAMWAPFAVGERLTRGQWIGIVFGLAGLLIAIVPRLAALHWSEIATALVPLGINVVGMIGVTAGTIYQKRFLQTGDLRSTAMLQYIGAFAFTLPLAWLFEDFAMSWNIHLTIALLWSVFGLSIGAIVLLLYLIRRGQVSRAASLIYLVPPAVAIEAFLLFGERLSAPMIAGTVIVVIGVYLTNRPQISAR</sequence>
<feature type="transmembrane region" description="Helical" evidence="6">
    <location>
        <begin position="123"/>
        <end position="143"/>
    </location>
</feature>
<keyword evidence="4 6" id="KW-1133">Transmembrane helix</keyword>
<organism evidence="8 9">
    <name type="scientific">Hoeflea poritis</name>
    <dbReference type="NCBI Taxonomy" id="2993659"/>
    <lineage>
        <taxon>Bacteria</taxon>
        <taxon>Pseudomonadati</taxon>
        <taxon>Pseudomonadota</taxon>
        <taxon>Alphaproteobacteria</taxon>
        <taxon>Hyphomicrobiales</taxon>
        <taxon>Rhizobiaceae</taxon>
        <taxon>Hoeflea</taxon>
    </lineage>
</organism>
<dbReference type="PANTHER" id="PTHR32322:SF2">
    <property type="entry name" value="EAMA DOMAIN-CONTAINING PROTEIN"/>
    <property type="match status" value="1"/>
</dbReference>
<accession>A0ABT4VN27</accession>
<evidence type="ECO:0000256" key="5">
    <source>
        <dbReference type="ARBA" id="ARBA00023136"/>
    </source>
</evidence>
<evidence type="ECO:0000256" key="2">
    <source>
        <dbReference type="ARBA" id="ARBA00007362"/>
    </source>
</evidence>
<feature type="domain" description="EamA" evidence="7">
    <location>
        <begin position="10"/>
        <end position="136"/>
    </location>
</feature>
<dbReference type="SUPFAM" id="SSF103481">
    <property type="entry name" value="Multidrug resistance efflux transporter EmrE"/>
    <property type="match status" value="2"/>
</dbReference>
<evidence type="ECO:0000256" key="6">
    <source>
        <dbReference type="SAM" id="Phobius"/>
    </source>
</evidence>
<dbReference type="RefSeq" id="WP_271089840.1">
    <property type="nucleotide sequence ID" value="NZ_JAPJZH010000006.1"/>
</dbReference>
<comment type="similarity">
    <text evidence="2">Belongs to the EamA transporter family.</text>
</comment>
<feature type="transmembrane region" description="Helical" evidence="6">
    <location>
        <begin position="271"/>
        <end position="288"/>
    </location>
</feature>
<feature type="transmembrane region" description="Helical" evidence="6">
    <location>
        <begin position="149"/>
        <end position="172"/>
    </location>
</feature>
<evidence type="ECO:0000256" key="4">
    <source>
        <dbReference type="ARBA" id="ARBA00022989"/>
    </source>
</evidence>
<proteinExistence type="inferred from homology"/>
<dbReference type="Proteomes" id="UP001148313">
    <property type="component" value="Unassembled WGS sequence"/>
</dbReference>
<feature type="transmembrane region" description="Helical" evidence="6">
    <location>
        <begin position="216"/>
        <end position="237"/>
    </location>
</feature>
<keyword evidence="5 6" id="KW-0472">Membrane</keyword>
<evidence type="ECO:0000259" key="7">
    <source>
        <dbReference type="Pfam" id="PF00892"/>
    </source>
</evidence>
<gene>
    <name evidence="8" type="ORF">OOZ53_12225</name>
</gene>
<dbReference type="EMBL" id="JAPJZH010000006">
    <property type="protein sequence ID" value="MDA4846122.1"/>
    <property type="molecule type" value="Genomic_DNA"/>
</dbReference>
<feature type="transmembrane region" description="Helical" evidence="6">
    <location>
        <begin position="35"/>
        <end position="57"/>
    </location>
</feature>
<feature type="domain" description="EamA" evidence="7">
    <location>
        <begin position="161"/>
        <end position="288"/>
    </location>
</feature>
<comment type="subcellular location">
    <subcellularLocation>
        <location evidence="1">Membrane</location>
        <topology evidence="1">Multi-pass membrane protein</topology>
    </subcellularLocation>
</comment>
<evidence type="ECO:0000256" key="3">
    <source>
        <dbReference type="ARBA" id="ARBA00022692"/>
    </source>
</evidence>
<name>A0ABT4VN27_9HYPH</name>
<keyword evidence="3 6" id="KW-0812">Transmembrane</keyword>
<reference evidence="8" key="1">
    <citation type="submission" date="2022-11" db="EMBL/GenBank/DDBJ databases">
        <title>Hoeflea poritis sp. nov., isolated from scleractinian coral Porites lutea.</title>
        <authorList>
            <person name="Zhang G."/>
            <person name="Wei Q."/>
            <person name="Cai L."/>
        </authorList>
    </citation>
    <scope>NUCLEOTIDE SEQUENCE</scope>
    <source>
        <strain evidence="8">E7-10</strain>
    </source>
</reference>
<feature type="transmembrane region" description="Helical" evidence="6">
    <location>
        <begin position="64"/>
        <end position="86"/>
    </location>
</feature>
<dbReference type="InterPro" id="IPR037185">
    <property type="entry name" value="EmrE-like"/>
</dbReference>
<dbReference type="InterPro" id="IPR050638">
    <property type="entry name" value="AA-Vitamin_Transporters"/>
</dbReference>
<dbReference type="PANTHER" id="PTHR32322">
    <property type="entry name" value="INNER MEMBRANE TRANSPORTER"/>
    <property type="match status" value="1"/>
</dbReference>
<feature type="transmembrane region" description="Helical" evidence="6">
    <location>
        <begin position="249"/>
        <end position="265"/>
    </location>
</feature>